<keyword evidence="4 8" id="KW-1133">Transmembrane helix</keyword>
<evidence type="ECO:0000256" key="2">
    <source>
        <dbReference type="ARBA" id="ARBA00022475"/>
    </source>
</evidence>
<keyword evidence="2" id="KW-1003">Cell membrane</keyword>
<evidence type="ECO:0000256" key="3">
    <source>
        <dbReference type="ARBA" id="ARBA00022692"/>
    </source>
</evidence>
<feature type="transmembrane region" description="Helical" evidence="8">
    <location>
        <begin position="153"/>
        <end position="173"/>
    </location>
</feature>
<protein>
    <submittedName>
        <fullName evidence="10">Formate hydrogenlyase subunit 3</fullName>
    </submittedName>
</protein>
<dbReference type="GO" id="GO:0016491">
    <property type="term" value="F:oxidoreductase activity"/>
    <property type="evidence" value="ECO:0007669"/>
    <property type="project" value="UniProtKB-KW"/>
</dbReference>
<dbReference type="PANTHER" id="PTHR42682:SF3">
    <property type="entry name" value="FORMATE HYDROGENLYASE SUBUNIT 3-RELATED"/>
    <property type="match status" value="1"/>
</dbReference>
<feature type="transmembrane region" description="Helical" evidence="8">
    <location>
        <begin position="6"/>
        <end position="26"/>
    </location>
</feature>
<feature type="transmembrane region" description="Helical" evidence="8">
    <location>
        <begin position="415"/>
        <end position="439"/>
    </location>
</feature>
<feature type="transmembrane region" description="Helical" evidence="8">
    <location>
        <begin position="257"/>
        <end position="280"/>
    </location>
</feature>
<feature type="domain" description="NADH:quinone oxidoreductase/Mrp antiporter transmembrane" evidence="9">
    <location>
        <begin position="124"/>
        <end position="401"/>
    </location>
</feature>
<dbReference type="InterPro" id="IPR001750">
    <property type="entry name" value="ND/Mrp_TM"/>
</dbReference>
<feature type="transmembrane region" description="Helical" evidence="8">
    <location>
        <begin position="78"/>
        <end position="96"/>
    </location>
</feature>
<evidence type="ECO:0000259" key="9">
    <source>
        <dbReference type="Pfam" id="PF00361"/>
    </source>
</evidence>
<evidence type="ECO:0000256" key="7">
    <source>
        <dbReference type="RuleBase" id="RU000320"/>
    </source>
</evidence>
<sequence length="612" mass="64086">MSSLSLITSGVAWFAAAAVLAFLFSFHKALSGWIAGIGGAVGSLCTAGAGFTALTSAVTVSGVMPFTGHMLQITPLNAIWLITLGLCGLFVSLFNIDWHRHPQVKANGLLINLLMAAAVCAVVASNLGTMVVMAEIMALCAVFLTGGSKEGKLWFALGRLGTLLLAIACWLVWQRYGTLDLGLLDQRAQQLPLGSDIWLLGVIGFGLLAGIIPLHGWVPQAHANASAPAAALFSTVVMKIGLLGILTLSLLGGNAPLWWGVALLVLGMITAFVGGLYALMEHNIQRLLAYHTLENIGIILLGLGAGVTGIALNQPVLIALGLTGGLYHLLNHSLFKSVLFLGAGSIWFRTGHRDIEKLGGIGKRMPVISIAMLVGLMAMAALPPLNGFAGEWVIYQSFFKLGNSGAFVGRLLGPLLAVGLAVGLAITGALAVMCMAKVYGVTFLGAPRTKEAENASCAPILMGVSVVALAICCVLGGVAAPWLLPMISTAVPLPLETAHTTVSQPMITLLLVACPLLPFIIMAMFKGNRLPSRSRGAAWVCGYDHEQSMVITAHGFAMPVKEAFAPVLKLRKWLNPVSLVPGWQNAAAAVLFRRLALIELAVLVVIVVSRGA</sequence>
<dbReference type="GO" id="GO:0016829">
    <property type="term" value="F:lyase activity"/>
    <property type="evidence" value="ECO:0007669"/>
    <property type="project" value="UniProtKB-KW"/>
</dbReference>
<dbReference type="GO" id="GO:0005886">
    <property type="term" value="C:plasma membrane"/>
    <property type="evidence" value="ECO:0007669"/>
    <property type="project" value="UniProtKB-SubCell"/>
</dbReference>
<dbReference type="AlphaFoldDB" id="A0A5W1YUW8"/>
<feature type="transmembrane region" description="Helical" evidence="8">
    <location>
        <begin position="370"/>
        <end position="395"/>
    </location>
</feature>
<organism evidence="10">
    <name type="scientific">Salmonella newport</name>
    <dbReference type="NCBI Taxonomy" id="108619"/>
    <lineage>
        <taxon>Bacteria</taxon>
        <taxon>Pseudomonadati</taxon>
        <taxon>Pseudomonadota</taxon>
        <taxon>Gammaproteobacteria</taxon>
        <taxon>Enterobacterales</taxon>
        <taxon>Enterobacteriaceae</taxon>
        <taxon>Salmonella</taxon>
    </lineage>
</organism>
<feature type="transmembrane region" description="Helical" evidence="8">
    <location>
        <begin position="504"/>
        <end position="525"/>
    </location>
</feature>
<evidence type="ECO:0000256" key="1">
    <source>
        <dbReference type="ARBA" id="ARBA00004651"/>
    </source>
</evidence>
<evidence type="ECO:0000256" key="8">
    <source>
        <dbReference type="SAM" id="Phobius"/>
    </source>
</evidence>
<evidence type="ECO:0000256" key="5">
    <source>
        <dbReference type="ARBA" id="ARBA00023002"/>
    </source>
</evidence>
<dbReference type="PANTHER" id="PTHR42682">
    <property type="entry name" value="HYDROGENASE-4 COMPONENT F"/>
    <property type="match status" value="1"/>
</dbReference>
<reference evidence="10" key="1">
    <citation type="submission" date="2018-06" db="EMBL/GenBank/DDBJ databases">
        <authorList>
            <person name="Ashton P.M."/>
            <person name="Dallman T."/>
            <person name="Nair S."/>
            <person name="De Pinna E."/>
            <person name="Peters T."/>
            <person name="Grant K."/>
        </authorList>
    </citation>
    <scope>NUCLEOTIDE SEQUENCE</scope>
    <source>
        <strain evidence="10">253904</strain>
    </source>
</reference>
<dbReference type="NCBIfam" id="NF005958">
    <property type="entry name" value="PRK08042.1"/>
    <property type="match status" value="1"/>
</dbReference>
<name>A0A5W1YUW8_SALNE</name>
<comment type="caution">
    <text evidence="10">The sequence shown here is derived from an EMBL/GenBank/DDBJ whole genome shotgun (WGS) entry which is preliminary data.</text>
</comment>
<accession>A0A5W1YUW8</accession>
<gene>
    <name evidence="10" type="ORF">DPD27_02060</name>
</gene>
<comment type="subcellular location">
    <subcellularLocation>
        <location evidence="1">Cell membrane</location>
        <topology evidence="1">Multi-pass membrane protein</topology>
    </subcellularLocation>
    <subcellularLocation>
        <location evidence="7">Membrane</location>
        <topology evidence="7">Multi-pass membrane protein</topology>
    </subcellularLocation>
</comment>
<keyword evidence="5" id="KW-0560">Oxidoreductase</keyword>
<feature type="transmembrane region" description="Helical" evidence="8">
    <location>
        <begin position="197"/>
        <end position="218"/>
    </location>
</feature>
<dbReference type="InterPro" id="IPR052175">
    <property type="entry name" value="ComplexI-like_HydComp"/>
</dbReference>
<feature type="transmembrane region" description="Helical" evidence="8">
    <location>
        <begin position="33"/>
        <end position="58"/>
    </location>
</feature>
<keyword evidence="10" id="KW-0456">Lyase</keyword>
<feature type="transmembrane region" description="Helical" evidence="8">
    <location>
        <begin position="130"/>
        <end position="146"/>
    </location>
</feature>
<dbReference type="EMBL" id="AAHHZF010000002">
    <property type="protein sequence ID" value="EBW3117220.1"/>
    <property type="molecule type" value="Genomic_DNA"/>
</dbReference>
<feature type="transmembrane region" description="Helical" evidence="8">
    <location>
        <begin position="460"/>
        <end position="484"/>
    </location>
</feature>
<keyword evidence="3 7" id="KW-0812">Transmembrane</keyword>
<proteinExistence type="predicted"/>
<feature type="transmembrane region" description="Helical" evidence="8">
    <location>
        <begin position="108"/>
        <end position="124"/>
    </location>
</feature>
<dbReference type="Pfam" id="PF00361">
    <property type="entry name" value="Proton_antipo_M"/>
    <property type="match status" value="1"/>
</dbReference>
<evidence type="ECO:0000313" key="10">
    <source>
        <dbReference type="EMBL" id="EBW3117220.1"/>
    </source>
</evidence>
<feature type="transmembrane region" description="Helical" evidence="8">
    <location>
        <begin position="292"/>
        <end position="312"/>
    </location>
</feature>
<keyword evidence="6 8" id="KW-0472">Membrane</keyword>
<feature type="transmembrane region" description="Helical" evidence="8">
    <location>
        <begin position="230"/>
        <end position="251"/>
    </location>
</feature>
<evidence type="ECO:0000256" key="4">
    <source>
        <dbReference type="ARBA" id="ARBA00022989"/>
    </source>
</evidence>
<feature type="transmembrane region" description="Helical" evidence="8">
    <location>
        <begin position="332"/>
        <end position="349"/>
    </location>
</feature>
<evidence type="ECO:0000256" key="6">
    <source>
        <dbReference type="ARBA" id="ARBA00023136"/>
    </source>
</evidence>